<keyword evidence="6" id="KW-0999">Mitochondrion inner membrane</keyword>
<dbReference type="GO" id="GO:0005743">
    <property type="term" value="C:mitochondrial inner membrane"/>
    <property type="evidence" value="ECO:0007669"/>
    <property type="project" value="UniProtKB-SubCell"/>
</dbReference>
<reference evidence="13" key="1">
    <citation type="submission" date="2022-07" db="EMBL/GenBank/DDBJ databases">
        <title>Phylogenomic reconstructions and comparative analyses of Kickxellomycotina fungi.</title>
        <authorList>
            <person name="Reynolds N.K."/>
            <person name="Stajich J.E."/>
            <person name="Barry K."/>
            <person name="Grigoriev I.V."/>
            <person name="Crous P."/>
            <person name="Smith M.E."/>
        </authorList>
    </citation>
    <scope>NUCLEOTIDE SEQUENCE</scope>
    <source>
        <strain evidence="13">NBRC 105414</strain>
    </source>
</reference>
<dbReference type="InterPro" id="IPR021056">
    <property type="entry name" value="Mt_import_IM_translocase_Tim54"/>
</dbReference>
<keyword evidence="5" id="KW-0812">Transmembrane</keyword>
<evidence type="ECO:0000256" key="2">
    <source>
        <dbReference type="ARBA" id="ARBA00006355"/>
    </source>
</evidence>
<feature type="region of interest" description="Disordered" evidence="12">
    <location>
        <begin position="362"/>
        <end position="381"/>
    </location>
</feature>
<comment type="caution">
    <text evidence="13">The sequence shown here is derived from an EMBL/GenBank/DDBJ whole genome shotgun (WGS) entry which is preliminary data.</text>
</comment>
<keyword evidence="9" id="KW-0811">Translocation</keyword>
<comment type="subcellular location">
    <subcellularLocation>
        <location evidence="1">Mitochondrion inner membrane</location>
        <topology evidence="1">Single-pass membrane protein</topology>
    </subcellularLocation>
</comment>
<evidence type="ECO:0000256" key="9">
    <source>
        <dbReference type="ARBA" id="ARBA00023010"/>
    </source>
</evidence>
<evidence type="ECO:0000256" key="4">
    <source>
        <dbReference type="ARBA" id="ARBA00022448"/>
    </source>
</evidence>
<dbReference type="Proteomes" id="UP001140217">
    <property type="component" value="Unassembled WGS sequence"/>
</dbReference>
<evidence type="ECO:0000256" key="8">
    <source>
        <dbReference type="ARBA" id="ARBA00022989"/>
    </source>
</evidence>
<evidence type="ECO:0000256" key="1">
    <source>
        <dbReference type="ARBA" id="ARBA00004434"/>
    </source>
</evidence>
<evidence type="ECO:0000256" key="12">
    <source>
        <dbReference type="SAM" id="MobiDB-lite"/>
    </source>
</evidence>
<evidence type="ECO:0000313" key="13">
    <source>
        <dbReference type="EMBL" id="KAJ2776252.1"/>
    </source>
</evidence>
<keyword evidence="7" id="KW-0653">Protein transport</keyword>
<comment type="similarity">
    <text evidence="2">Belongs to the TIM54 family.</text>
</comment>
<evidence type="ECO:0000256" key="6">
    <source>
        <dbReference type="ARBA" id="ARBA00022792"/>
    </source>
</evidence>
<dbReference type="GO" id="GO:0015031">
    <property type="term" value="P:protein transport"/>
    <property type="evidence" value="ECO:0007669"/>
    <property type="project" value="UniProtKB-KW"/>
</dbReference>
<organism evidence="13 14">
    <name type="scientific">Coemansia javaensis</name>
    <dbReference type="NCBI Taxonomy" id="2761396"/>
    <lineage>
        <taxon>Eukaryota</taxon>
        <taxon>Fungi</taxon>
        <taxon>Fungi incertae sedis</taxon>
        <taxon>Zoopagomycota</taxon>
        <taxon>Kickxellomycotina</taxon>
        <taxon>Kickxellomycetes</taxon>
        <taxon>Kickxellales</taxon>
        <taxon>Kickxellaceae</taxon>
        <taxon>Coemansia</taxon>
    </lineage>
</organism>
<evidence type="ECO:0000256" key="7">
    <source>
        <dbReference type="ARBA" id="ARBA00022927"/>
    </source>
</evidence>
<protein>
    <recommendedName>
        <fullName evidence="3">Mitochondrial import inner membrane translocase subunit TIM54</fullName>
    </recommendedName>
</protein>
<gene>
    <name evidence="13" type="primary">TIM54</name>
    <name evidence="13" type="ORF">H4R18_005770</name>
</gene>
<keyword evidence="10" id="KW-0496">Mitochondrion</keyword>
<keyword evidence="4" id="KW-0813">Transport</keyword>
<keyword evidence="8" id="KW-1133">Transmembrane helix</keyword>
<accession>A0A9W8LCT7</accession>
<keyword evidence="11" id="KW-0472">Membrane</keyword>
<evidence type="ECO:0000313" key="14">
    <source>
        <dbReference type="Proteomes" id="UP001140217"/>
    </source>
</evidence>
<evidence type="ECO:0000256" key="11">
    <source>
        <dbReference type="ARBA" id="ARBA00023136"/>
    </source>
</evidence>
<dbReference type="EMBL" id="JANBUL010000380">
    <property type="protein sequence ID" value="KAJ2776252.1"/>
    <property type="molecule type" value="Genomic_DNA"/>
</dbReference>
<evidence type="ECO:0000256" key="3">
    <source>
        <dbReference type="ARBA" id="ARBA00020796"/>
    </source>
</evidence>
<dbReference type="Pfam" id="PF11711">
    <property type="entry name" value="Tim54"/>
    <property type="match status" value="1"/>
</dbReference>
<dbReference type="AlphaFoldDB" id="A0A9W8LCT7"/>
<dbReference type="OrthoDB" id="5598305at2759"/>
<name>A0A9W8LCT7_9FUNG</name>
<proteinExistence type="inferred from homology"/>
<evidence type="ECO:0000256" key="10">
    <source>
        <dbReference type="ARBA" id="ARBA00023128"/>
    </source>
</evidence>
<keyword evidence="14" id="KW-1185">Reference proteome</keyword>
<evidence type="ECO:0000256" key="5">
    <source>
        <dbReference type="ARBA" id="ARBA00022692"/>
    </source>
</evidence>
<sequence>MFAGLRKRLPGPKAAAFWGCVVGAVGFYKYNQRESRRRLEYYCARAAHVANETTGSMDVVRRVHVYVAVPMGELGTRKARRHWETYVLPVFAAGALDYELTLVNETEATGGGGERVVRGGIHRRVAEEIKERRRRRLEAAEDNVELRLWRAALDERARENEARRLKKRLGAEPGMSVLELWKAQPYPGVMDAVAIGREAWVEVVNGISDGATGSLNVAVPELERLDADSGSGLDSDAGGGTQAEIPPPVVVNYDRYDDGGAVALPAAAYIAHENLVGWGSVPQRIWNFFHDQQNVDRFASQALQVVFESTRRAARGAAELEAMGRAEEQLGGWAEQPPLDVVVDPRVADALQIYDTQADGAPFKGGRALNGDPLNGGGGVA</sequence>